<sequence>MLYRGLPKYALFAGTAAAALLAPAANALPSAPAIVTIPGAVQLTSAQLGAIRGGFDISPSLSIDFAFQQIDTVGGTVIQSIMVPNVTLTSASSAIPITVTNGAGSNTITPASGSNITLTSTANSGLTTIVSTLGGSGISNVVSNQANNALVGVATTMNIAITGMTPWLTQQQINTNIQNSLYYNNGSFK</sequence>
<keyword evidence="3" id="KW-1185">Reference proteome</keyword>
<name>A0A840VI64_9PROT</name>
<feature type="chain" id="PRO_5033011517" evidence="1">
    <location>
        <begin position="28"/>
        <end position="189"/>
    </location>
</feature>
<organism evidence="2 3">
    <name type="scientific">Acidocella aromatica</name>
    <dbReference type="NCBI Taxonomy" id="1303579"/>
    <lineage>
        <taxon>Bacteria</taxon>
        <taxon>Pseudomonadati</taxon>
        <taxon>Pseudomonadota</taxon>
        <taxon>Alphaproteobacteria</taxon>
        <taxon>Acetobacterales</taxon>
        <taxon>Acidocellaceae</taxon>
        <taxon>Acidocella</taxon>
    </lineage>
</organism>
<dbReference type="AlphaFoldDB" id="A0A840VI64"/>
<evidence type="ECO:0000313" key="3">
    <source>
        <dbReference type="Proteomes" id="UP000553706"/>
    </source>
</evidence>
<dbReference type="Proteomes" id="UP000553706">
    <property type="component" value="Unassembled WGS sequence"/>
</dbReference>
<reference evidence="2 3" key="1">
    <citation type="submission" date="2020-08" db="EMBL/GenBank/DDBJ databases">
        <title>Genomic Encyclopedia of Type Strains, Phase IV (KMG-IV): sequencing the most valuable type-strain genomes for metagenomic binning, comparative biology and taxonomic classification.</title>
        <authorList>
            <person name="Goeker M."/>
        </authorList>
    </citation>
    <scope>NUCLEOTIDE SEQUENCE [LARGE SCALE GENOMIC DNA]</scope>
    <source>
        <strain evidence="2 3">DSM 27026</strain>
    </source>
</reference>
<accession>A0A840VI64</accession>
<dbReference type="RefSeq" id="WP_183264993.1">
    <property type="nucleotide sequence ID" value="NZ_JACHFJ010000001.1"/>
</dbReference>
<protein>
    <submittedName>
        <fullName evidence="2">Uncharacterized protein</fullName>
    </submittedName>
</protein>
<evidence type="ECO:0000313" key="2">
    <source>
        <dbReference type="EMBL" id="MBB5371989.1"/>
    </source>
</evidence>
<keyword evidence="1" id="KW-0732">Signal</keyword>
<dbReference type="EMBL" id="JACHFJ010000001">
    <property type="protein sequence ID" value="MBB5371989.1"/>
    <property type="molecule type" value="Genomic_DNA"/>
</dbReference>
<comment type="caution">
    <text evidence="2">The sequence shown here is derived from an EMBL/GenBank/DDBJ whole genome shotgun (WGS) entry which is preliminary data.</text>
</comment>
<feature type="signal peptide" evidence="1">
    <location>
        <begin position="1"/>
        <end position="27"/>
    </location>
</feature>
<gene>
    <name evidence="2" type="ORF">HNP71_000213</name>
</gene>
<proteinExistence type="predicted"/>
<evidence type="ECO:0000256" key="1">
    <source>
        <dbReference type="SAM" id="SignalP"/>
    </source>
</evidence>